<evidence type="ECO:0000256" key="3">
    <source>
        <dbReference type="ARBA" id="ARBA00022448"/>
    </source>
</evidence>
<dbReference type="PANTHER" id="PTHR30365">
    <property type="entry name" value="CYTOCHROME D UBIQUINOL OXIDASE"/>
    <property type="match status" value="1"/>
</dbReference>
<comment type="caution">
    <text evidence="13">The sequence shown here is derived from an EMBL/GenBank/DDBJ whole genome shotgun (WGS) entry which is preliminary data.</text>
</comment>
<feature type="transmembrane region" description="Helical" evidence="12">
    <location>
        <begin position="186"/>
        <end position="207"/>
    </location>
</feature>
<dbReference type="EMBL" id="BAABAB010000006">
    <property type="protein sequence ID" value="GAA3609414.1"/>
    <property type="molecule type" value="Genomic_DNA"/>
</dbReference>
<comment type="subcellular location">
    <subcellularLocation>
        <location evidence="1">Cell membrane</location>
        <topology evidence="1">Multi-pass membrane protein</topology>
    </subcellularLocation>
</comment>
<sequence length="483" mass="52868">MDLVTLSRWQFAITTVYHFFFVPMTIGLSGLVAVLQTAWVRTGKDEYLKLTKFFGKLFLINFALGVVTGIVQEFQFGMNWSAYSRFVGDIFGAPLALEGLLAFFMESTFLGIWIFGWGRLNKHLHLLMIWLAAVGTVLSAYFILAANSFMQNPVGFTFNEARGRAELTDFAAVLTNPVVLITFPHQIFGCYMVGGAFIAAVAGWHLWRTTRAASLADGAGAEIADKAASDVVAFRKAIKLGAITLLIAGLGIIVTGDIQGKVMTQVQPMKMASAEALYDTEQPASFSVITIGTPDGQHELWAIKIPNLLSFLAEGNFHAEVKGIRELQSAYEQTYGPGTYSPNIPLTYWSFRWMIGLGLAGMAAGAWLLFAIRKGRSPSRGYWPALLIALPLLPLFANSFGWIFTETGRQPWLVFGLLTTAAGVSPNNTVGEVLTSMIVFTALYGTLAVIEVRLMLKYIREGLPDVSEPELPADTDAPMSFAY</sequence>
<name>A0ABP6ZIW1_9ACTN</name>
<feature type="transmembrane region" description="Helical" evidence="12">
    <location>
        <begin position="237"/>
        <end position="256"/>
    </location>
</feature>
<dbReference type="Pfam" id="PF01654">
    <property type="entry name" value="Cyt_bd_oxida_I"/>
    <property type="match status" value="1"/>
</dbReference>
<comment type="similarity">
    <text evidence="2 12">Belongs to the cytochrome ubiquinol oxidase subunit 1 family.</text>
</comment>
<organism evidence="13 14">
    <name type="scientific">Microlunatus ginsengisoli</name>
    <dbReference type="NCBI Taxonomy" id="363863"/>
    <lineage>
        <taxon>Bacteria</taxon>
        <taxon>Bacillati</taxon>
        <taxon>Actinomycetota</taxon>
        <taxon>Actinomycetes</taxon>
        <taxon>Propionibacteriales</taxon>
        <taxon>Propionibacteriaceae</taxon>
        <taxon>Microlunatus</taxon>
    </lineage>
</organism>
<dbReference type="RefSeq" id="WP_344801879.1">
    <property type="nucleotide sequence ID" value="NZ_BAABAB010000006.1"/>
</dbReference>
<keyword evidence="6 12" id="KW-0812">Transmembrane</keyword>
<feature type="transmembrane region" description="Helical" evidence="12">
    <location>
        <begin position="91"/>
        <end position="115"/>
    </location>
</feature>
<keyword evidence="5 12" id="KW-0349">Heme</keyword>
<evidence type="ECO:0000256" key="1">
    <source>
        <dbReference type="ARBA" id="ARBA00004651"/>
    </source>
</evidence>
<proteinExistence type="inferred from homology"/>
<evidence type="ECO:0000256" key="5">
    <source>
        <dbReference type="ARBA" id="ARBA00022617"/>
    </source>
</evidence>
<dbReference type="InterPro" id="IPR002585">
    <property type="entry name" value="Cyt-d_ubiquinol_oxidase_su_1"/>
</dbReference>
<evidence type="ECO:0000256" key="9">
    <source>
        <dbReference type="ARBA" id="ARBA00022989"/>
    </source>
</evidence>
<feature type="transmembrane region" description="Helical" evidence="12">
    <location>
        <begin position="351"/>
        <end position="370"/>
    </location>
</feature>
<evidence type="ECO:0000256" key="7">
    <source>
        <dbReference type="ARBA" id="ARBA00022723"/>
    </source>
</evidence>
<evidence type="ECO:0000256" key="8">
    <source>
        <dbReference type="ARBA" id="ARBA00022982"/>
    </source>
</evidence>
<evidence type="ECO:0000313" key="14">
    <source>
        <dbReference type="Proteomes" id="UP001501490"/>
    </source>
</evidence>
<keyword evidence="7 12" id="KW-0479">Metal-binding</keyword>
<keyword evidence="3 12" id="KW-0813">Transport</keyword>
<evidence type="ECO:0000256" key="2">
    <source>
        <dbReference type="ARBA" id="ARBA00009819"/>
    </source>
</evidence>
<dbReference type="PIRSF" id="PIRSF006446">
    <property type="entry name" value="Cyt_quinol_oxidase_1"/>
    <property type="match status" value="1"/>
</dbReference>
<dbReference type="PANTHER" id="PTHR30365:SF15">
    <property type="entry name" value="CYTOCHROME BD UBIQUINOL OXIDASE SUBUNIT 1"/>
    <property type="match status" value="1"/>
</dbReference>
<feature type="transmembrane region" description="Helical" evidence="12">
    <location>
        <begin position="53"/>
        <end position="71"/>
    </location>
</feature>
<evidence type="ECO:0000256" key="11">
    <source>
        <dbReference type="ARBA" id="ARBA00023136"/>
    </source>
</evidence>
<dbReference type="Proteomes" id="UP001501490">
    <property type="component" value="Unassembled WGS sequence"/>
</dbReference>
<protein>
    <submittedName>
        <fullName evidence="13">Cytochrome ubiquinol oxidase subunit I</fullName>
    </submittedName>
</protein>
<gene>
    <name evidence="13" type="ORF">GCM10022236_08830</name>
</gene>
<feature type="transmembrane region" description="Helical" evidence="12">
    <location>
        <begin position="20"/>
        <end position="41"/>
    </location>
</feature>
<evidence type="ECO:0000256" key="4">
    <source>
        <dbReference type="ARBA" id="ARBA00022475"/>
    </source>
</evidence>
<evidence type="ECO:0000256" key="6">
    <source>
        <dbReference type="ARBA" id="ARBA00022692"/>
    </source>
</evidence>
<evidence type="ECO:0000256" key="12">
    <source>
        <dbReference type="PIRNR" id="PIRNR006446"/>
    </source>
</evidence>
<keyword evidence="4 12" id="KW-1003">Cell membrane</keyword>
<keyword evidence="14" id="KW-1185">Reference proteome</keyword>
<accession>A0ABP6ZIW1</accession>
<feature type="transmembrane region" description="Helical" evidence="12">
    <location>
        <begin position="382"/>
        <end position="404"/>
    </location>
</feature>
<evidence type="ECO:0000256" key="10">
    <source>
        <dbReference type="ARBA" id="ARBA00023004"/>
    </source>
</evidence>
<keyword evidence="10 12" id="KW-0408">Iron</keyword>
<reference evidence="14" key="1">
    <citation type="journal article" date="2019" name="Int. J. Syst. Evol. Microbiol.">
        <title>The Global Catalogue of Microorganisms (GCM) 10K type strain sequencing project: providing services to taxonomists for standard genome sequencing and annotation.</title>
        <authorList>
            <consortium name="The Broad Institute Genomics Platform"/>
            <consortium name="The Broad Institute Genome Sequencing Center for Infectious Disease"/>
            <person name="Wu L."/>
            <person name="Ma J."/>
        </authorList>
    </citation>
    <scope>NUCLEOTIDE SEQUENCE [LARGE SCALE GENOMIC DNA]</scope>
    <source>
        <strain evidence="14">JCM 16929</strain>
    </source>
</reference>
<keyword evidence="8 12" id="KW-0249">Electron transport</keyword>
<keyword evidence="9 12" id="KW-1133">Transmembrane helix</keyword>
<keyword evidence="11 12" id="KW-0472">Membrane</keyword>
<feature type="transmembrane region" description="Helical" evidence="12">
    <location>
        <begin position="433"/>
        <end position="450"/>
    </location>
</feature>
<evidence type="ECO:0000313" key="13">
    <source>
        <dbReference type="EMBL" id="GAA3609414.1"/>
    </source>
</evidence>
<feature type="transmembrane region" description="Helical" evidence="12">
    <location>
        <begin position="127"/>
        <end position="150"/>
    </location>
</feature>